<keyword evidence="6" id="KW-0143">Chaperone</keyword>
<accession>A0ABW9ZW45</accession>
<evidence type="ECO:0000256" key="9">
    <source>
        <dbReference type="PROSITE-ProRule" id="PRU00277"/>
    </source>
</evidence>
<comment type="caution">
    <text evidence="12">The sequence shown here is derived from an EMBL/GenBank/DDBJ whole genome shotgun (WGS) entry which is preliminary data.</text>
</comment>
<dbReference type="EMBL" id="JAACJS010000015">
    <property type="protein sequence ID" value="NCI51249.1"/>
    <property type="molecule type" value="Genomic_DNA"/>
</dbReference>
<evidence type="ECO:0000256" key="1">
    <source>
        <dbReference type="ARBA" id="ARBA00000971"/>
    </source>
</evidence>
<dbReference type="Proteomes" id="UP000753802">
    <property type="component" value="Unassembled WGS sequence"/>
</dbReference>
<dbReference type="Gene3D" id="3.10.50.40">
    <property type="match status" value="1"/>
</dbReference>
<gene>
    <name evidence="12" type="ORF">GWC95_15050</name>
</gene>
<evidence type="ECO:0000256" key="8">
    <source>
        <dbReference type="ARBA" id="ARBA00037071"/>
    </source>
</evidence>
<dbReference type="PROSITE" id="PS50059">
    <property type="entry name" value="FKBP_PPIASE"/>
    <property type="match status" value="1"/>
</dbReference>
<reference evidence="12 13" key="1">
    <citation type="submission" date="2020-01" db="EMBL/GenBank/DDBJ databases">
        <title>Genome analysis.</title>
        <authorList>
            <person name="Wu S."/>
            <person name="Wang G."/>
        </authorList>
    </citation>
    <scope>NUCLEOTIDE SEQUENCE [LARGE SCALE GENOMIC DNA]</scope>
    <source>
        <strain evidence="12 13">SYL130</strain>
    </source>
</reference>
<keyword evidence="13" id="KW-1185">Reference proteome</keyword>
<evidence type="ECO:0000256" key="10">
    <source>
        <dbReference type="RuleBase" id="RU003915"/>
    </source>
</evidence>
<protein>
    <recommendedName>
        <fullName evidence="10">Peptidyl-prolyl cis-trans isomerase</fullName>
        <ecNumber evidence="10">5.2.1.8</ecNumber>
    </recommendedName>
</protein>
<evidence type="ECO:0000313" key="13">
    <source>
        <dbReference type="Proteomes" id="UP000753802"/>
    </source>
</evidence>
<proteinExistence type="inferred from homology"/>
<evidence type="ECO:0000256" key="3">
    <source>
        <dbReference type="ARBA" id="ARBA00006577"/>
    </source>
</evidence>
<evidence type="ECO:0000256" key="6">
    <source>
        <dbReference type="ARBA" id="ARBA00023186"/>
    </source>
</evidence>
<organism evidence="12 13">
    <name type="scientific">Sediminibacterium roseum</name>
    <dbReference type="NCBI Taxonomy" id="1978412"/>
    <lineage>
        <taxon>Bacteria</taxon>
        <taxon>Pseudomonadati</taxon>
        <taxon>Bacteroidota</taxon>
        <taxon>Chitinophagia</taxon>
        <taxon>Chitinophagales</taxon>
        <taxon>Chitinophagaceae</taxon>
        <taxon>Sediminibacterium</taxon>
    </lineage>
</organism>
<evidence type="ECO:0000256" key="4">
    <source>
        <dbReference type="ARBA" id="ARBA00022490"/>
    </source>
</evidence>
<keyword evidence="7 9" id="KW-0413">Isomerase</keyword>
<feature type="domain" description="PPIase FKBP-type" evidence="11">
    <location>
        <begin position="7"/>
        <end position="101"/>
    </location>
</feature>
<dbReference type="PANTHER" id="PTHR47861">
    <property type="entry name" value="FKBP-TYPE PEPTIDYL-PROLYL CIS-TRANS ISOMERASE SLYD"/>
    <property type="match status" value="1"/>
</dbReference>
<evidence type="ECO:0000256" key="2">
    <source>
        <dbReference type="ARBA" id="ARBA00004496"/>
    </source>
</evidence>
<evidence type="ECO:0000256" key="5">
    <source>
        <dbReference type="ARBA" id="ARBA00023110"/>
    </source>
</evidence>
<dbReference type="InterPro" id="IPR001179">
    <property type="entry name" value="PPIase_FKBP_dom"/>
</dbReference>
<evidence type="ECO:0000313" key="12">
    <source>
        <dbReference type="EMBL" id="NCI51249.1"/>
    </source>
</evidence>
<dbReference type="PANTHER" id="PTHR47861:SF3">
    <property type="entry name" value="FKBP-TYPE PEPTIDYL-PROLYL CIS-TRANS ISOMERASE SLYD"/>
    <property type="match status" value="1"/>
</dbReference>
<comment type="subcellular location">
    <subcellularLocation>
        <location evidence="2">Cytoplasm</location>
    </subcellularLocation>
</comment>
<dbReference type="SUPFAM" id="SSF54534">
    <property type="entry name" value="FKBP-like"/>
    <property type="match status" value="1"/>
</dbReference>
<dbReference type="EC" id="5.2.1.8" evidence="10"/>
<dbReference type="GO" id="GO:0016853">
    <property type="term" value="F:isomerase activity"/>
    <property type="evidence" value="ECO:0007669"/>
    <property type="project" value="UniProtKB-KW"/>
</dbReference>
<evidence type="ECO:0000259" key="11">
    <source>
        <dbReference type="PROSITE" id="PS50059"/>
    </source>
</evidence>
<dbReference type="InterPro" id="IPR046357">
    <property type="entry name" value="PPIase_dom_sf"/>
</dbReference>
<evidence type="ECO:0000256" key="7">
    <source>
        <dbReference type="ARBA" id="ARBA00023235"/>
    </source>
</evidence>
<name>A0ABW9ZW45_9BACT</name>
<keyword evidence="4" id="KW-0963">Cytoplasm</keyword>
<keyword evidence="5 9" id="KW-0697">Rotamase</keyword>
<comment type="catalytic activity">
    <reaction evidence="1 9 10">
        <text>[protein]-peptidylproline (omega=180) = [protein]-peptidylproline (omega=0)</text>
        <dbReference type="Rhea" id="RHEA:16237"/>
        <dbReference type="Rhea" id="RHEA-COMP:10747"/>
        <dbReference type="Rhea" id="RHEA-COMP:10748"/>
        <dbReference type="ChEBI" id="CHEBI:83833"/>
        <dbReference type="ChEBI" id="CHEBI:83834"/>
        <dbReference type="EC" id="5.2.1.8"/>
    </reaction>
</comment>
<comment type="similarity">
    <text evidence="3 10">Belongs to the FKBP-type PPIase family.</text>
</comment>
<comment type="function">
    <text evidence="8">Also involved in hydrogenase metallocenter assembly, probably by participating in the nickel insertion step. This function in hydrogenase biosynthesis requires chaperone activity and the presence of the metal-binding domain, but not PPIase activity.</text>
</comment>
<sequence length="151" mass="16330">MQQVKKGDTVKIHYHGKLTDGTTFDSSEGREPLEFEVGSGMVIPGFDAGVTGMAAGEKKTIHIPADEAYGPKQEEMIMEFPKDKFPADMTPEVGMQLNMSNGQGQNFPVVIVAVKDEAVVLDANHPLAGEDLIFDLELVEISGSKPLIIMP</sequence>
<dbReference type="Pfam" id="PF00254">
    <property type="entry name" value="FKBP_C"/>
    <property type="match status" value="1"/>
</dbReference>
<dbReference type="RefSeq" id="WP_161819538.1">
    <property type="nucleotide sequence ID" value="NZ_JAACJS010000015.1"/>
</dbReference>